<accession>A0ABD5XZ02</accession>
<organism evidence="2 3">
    <name type="scientific">Halosimplex aquaticum</name>
    <dbReference type="NCBI Taxonomy" id="3026162"/>
    <lineage>
        <taxon>Archaea</taxon>
        <taxon>Methanobacteriati</taxon>
        <taxon>Methanobacteriota</taxon>
        <taxon>Stenosarchaea group</taxon>
        <taxon>Halobacteria</taxon>
        <taxon>Halobacteriales</taxon>
        <taxon>Haloarculaceae</taxon>
        <taxon>Halosimplex</taxon>
    </lineage>
</organism>
<dbReference type="GeneID" id="78820651"/>
<dbReference type="AlphaFoldDB" id="A0ABD5XZ02"/>
<protein>
    <submittedName>
        <fullName evidence="2">Uncharacterized protein</fullName>
    </submittedName>
</protein>
<feature type="region of interest" description="Disordered" evidence="1">
    <location>
        <begin position="23"/>
        <end position="60"/>
    </location>
</feature>
<feature type="region of interest" description="Disordered" evidence="1">
    <location>
        <begin position="172"/>
        <end position="191"/>
    </location>
</feature>
<feature type="compositionally biased region" description="Low complexity" evidence="1">
    <location>
        <begin position="24"/>
        <end position="55"/>
    </location>
</feature>
<dbReference type="EMBL" id="JBHTAS010000001">
    <property type="protein sequence ID" value="MFC7140363.1"/>
    <property type="molecule type" value="Genomic_DNA"/>
</dbReference>
<evidence type="ECO:0000256" key="1">
    <source>
        <dbReference type="SAM" id="MobiDB-lite"/>
    </source>
</evidence>
<reference evidence="2 3" key="1">
    <citation type="journal article" date="2019" name="Int. J. Syst. Evol. Microbiol.">
        <title>The Global Catalogue of Microorganisms (GCM) 10K type strain sequencing project: providing services to taxonomists for standard genome sequencing and annotation.</title>
        <authorList>
            <consortium name="The Broad Institute Genomics Platform"/>
            <consortium name="The Broad Institute Genome Sequencing Center for Infectious Disease"/>
            <person name="Wu L."/>
            <person name="Ma J."/>
        </authorList>
    </citation>
    <scope>NUCLEOTIDE SEQUENCE [LARGE SCALE GENOMIC DNA]</scope>
    <source>
        <strain evidence="2 3">XZYJT29</strain>
    </source>
</reference>
<evidence type="ECO:0000313" key="3">
    <source>
        <dbReference type="Proteomes" id="UP001596432"/>
    </source>
</evidence>
<dbReference type="Proteomes" id="UP001596432">
    <property type="component" value="Unassembled WGS sequence"/>
</dbReference>
<feature type="region of interest" description="Disordered" evidence="1">
    <location>
        <begin position="143"/>
        <end position="165"/>
    </location>
</feature>
<dbReference type="PROSITE" id="PS51257">
    <property type="entry name" value="PROKAR_LIPOPROTEIN"/>
    <property type="match status" value="1"/>
</dbReference>
<keyword evidence="3" id="KW-1185">Reference proteome</keyword>
<sequence>MAPTRRSLLRALGATVPLSLAGCRTADTDATPTRPTPADEAAAPASGSSSGTETPLPARRALPEAGDGWELVEAERISATNLGGRAGFVGEYEDPEGARFRTVALEMREGYDAADKAERWACIGWDVAVAYDTFAFAAGTGTEQRNYTPETPPHMDRTAIPGSAERSRELLARSPLLSTERVDGNEVGCGS</sequence>
<proteinExistence type="predicted"/>
<comment type="caution">
    <text evidence="2">The sequence shown here is derived from an EMBL/GenBank/DDBJ whole genome shotgun (WGS) entry which is preliminary data.</text>
</comment>
<dbReference type="RefSeq" id="WP_274325921.1">
    <property type="nucleotide sequence ID" value="NZ_CP118158.1"/>
</dbReference>
<gene>
    <name evidence="2" type="ORF">ACFQMA_11055</name>
</gene>
<evidence type="ECO:0000313" key="2">
    <source>
        <dbReference type="EMBL" id="MFC7140363.1"/>
    </source>
</evidence>
<name>A0ABD5XZ02_9EURY</name>